<dbReference type="Pfam" id="PF13731">
    <property type="entry name" value="WxL"/>
    <property type="match status" value="1"/>
</dbReference>
<dbReference type="GO" id="GO:0001784">
    <property type="term" value="F:phosphotyrosine residue binding"/>
    <property type="evidence" value="ECO:0007669"/>
    <property type="project" value="TreeGrafter"/>
</dbReference>
<evidence type="ECO:0000313" key="3">
    <source>
        <dbReference type="EMBL" id="EUJ42391.1"/>
    </source>
</evidence>
<feature type="domain" description="Cadherin" evidence="2">
    <location>
        <begin position="65"/>
        <end position="211"/>
    </location>
</feature>
<dbReference type="Pfam" id="PF16403">
    <property type="entry name" value="Bact_surface_Ig-like"/>
    <property type="match status" value="3"/>
</dbReference>
<comment type="caution">
    <text evidence="3">The sequence shown here is derived from an EMBL/GenBank/DDBJ whole genome shotgun (WGS) entry which is preliminary data.</text>
</comment>
<accession>W7D3E0</accession>
<dbReference type="EMBL" id="AODL01000042">
    <property type="protein sequence ID" value="EUJ42391.1"/>
    <property type="molecule type" value="Genomic_DNA"/>
</dbReference>
<protein>
    <submittedName>
        <fullName evidence="3">Putative peptidoglycan linked protein</fullName>
    </submittedName>
</protein>
<dbReference type="InterPro" id="IPR002126">
    <property type="entry name" value="Cadherin-like_dom"/>
</dbReference>
<dbReference type="InterPro" id="IPR035986">
    <property type="entry name" value="PKD_dom_sf"/>
</dbReference>
<dbReference type="GO" id="GO:0007156">
    <property type="term" value="P:homophilic cell adhesion via plasma membrane adhesion molecules"/>
    <property type="evidence" value="ECO:0007669"/>
    <property type="project" value="InterPro"/>
</dbReference>
<dbReference type="GO" id="GO:0005509">
    <property type="term" value="F:calcium ion binding"/>
    <property type="evidence" value="ECO:0007669"/>
    <property type="project" value="InterPro"/>
</dbReference>
<dbReference type="RefSeq" id="WP_052008989.1">
    <property type="nucleotide sequence ID" value="NZ_AODL01000042.1"/>
</dbReference>
<dbReference type="Proteomes" id="UP000019248">
    <property type="component" value="Unassembled WGS sequence"/>
</dbReference>
<dbReference type="InterPro" id="IPR013783">
    <property type="entry name" value="Ig-like_fold"/>
</dbReference>
<proteinExistence type="predicted"/>
<dbReference type="AlphaFoldDB" id="W7D3E0"/>
<name>W7D3E0_9LIST</name>
<dbReference type="PANTHER" id="PTHR15127:SF32">
    <property type="entry name" value="HEAVYWEIGHT, ISOFORM A"/>
    <property type="match status" value="1"/>
</dbReference>
<dbReference type="PROSITE" id="PS50268">
    <property type="entry name" value="CADHERIN_2"/>
    <property type="match status" value="1"/>
</dbReference>
<dbReference type="Gene3D" id="2.60.40.10">
    <property type="entry name" value="Immunoglobulins"/>
    <property type="match status" value="3"/>
</dbReference>
<dbReference type="SUPFAM" id="SSF49299">
    <property type="entry name" value="PKD domain"/>
    <property type="match status" value="1"/>
</dbReference>
<dbReference type="PANTHER" id="PTHR15127">
    <property type="entry name" value="HEAVYWEIGHT, ISOFORM A"/>
    <property type="match status" value="1"/>
</dbReference>
<organism evidence="3 4">
    <name type="scientific">Listeria riparia FSL S10-1204</name>
    <dbReference type="NCBI Taxonomy" id="1265816"/>
    <lineage>
        <taxon>Bacteria</taxon>
        <taxon>Bacillati</taxon>
        <taxon>Bacillota</taxon>
        <taxon>Bacilli</taxon>
        <taxon>Bacillales</taxon>
        <taxon>Listeriaceae</taxon>
        <taxon>Listeria</taxon>
    </lineage>
</organism>
<sequence length="405" mass="44715">MSIQATVTHQDKGYTDTTYTNYSNEIQTNIIANHPPTINVTDSELIIGDTFNPLENVTATDAEDGDLTEAVTVTENNVDMEVPGTYYVRYSVTDSDGNTVTAQMNVHVKSQDPPVITGTNPVRLNPNSEFNPMSTVNATDREDGDLTNRIRITSNDVATTIPGTYHVTYEVTDSDQMTATWTQTVVVTEAPIITGETAITINLHDTFDPMATVHATDKEDGDLTNQIVLTGTLDSDQSGNYDLTYTVTDSDGNTTTLRQTVTVFDNTIFQFNEAPEDLLFETTEIRSEDITINRQNPDWNIQVKDTRNNGSPWTLTATVNGAFSDQEDPNAKQLHNAITYTDDTEETVLLDNQAFVIHEGISNQNEITTIRAPANQGLRMKVNPTGVKANHDYKTSITWTLNDTP</sequence>
<reference evidence="3 4" key="1">
    <citation type="journal article" date="2014" name="Int. J. Syst. Evol. Microbiol.">
        <title>Listeria floridensis sp. nov., Listeria aquatica sp. nov., Listeria cornellensis sp. nov., Listeria riparia sp. nov. and Listeria grandensis sp. nov., from agricultural and natural environments.</title>
        <authorList>
            <person name="den Bakker H.C."/>
            <person name="Warchocki S."/>
            <person name="Wright E.M."/>
            <person name="Allred A.F."/>
            <person name="Ahlstrom C."/>
            <person name="Manuel C.S."/>
            <person name="Stasiewicz M.J."/>
            <person name="Burrell A."/>
            <person name="Roof S."/>
            <person name="Strawn L."/>
            <person name="Fortes E.D."/>
            <person name="Nightingale K.K."/>
            <person name="Kephart D."/>
            <person name="Wiedmann M."/>
        </authorList>
    </citation>
    <scope>NUCLEOTIDE SEQUENCE [LARGE SCALE GENOMIC DNA]</scope>
    <source>
        <strain evidence="3 4">FSL S10-1204</strain>
    </source>
</reference>
<evidence type="ECO:0000256" key="1">
    <source>
        <dbReference type="ARBA" id="ARBA00022999"/>
    </source>
</evidence>
<gene>
    <name evidence="3" type="ORF">PRIP_16652</name>
</gene>
<dbReference type="InterPro" id="IPR032179">
    <property type="entry name" value="Cry22Aa_Ig-like"/>
</dbReference>
<dbReference type="GO" id="GO:0016020">
    <property type="term" value="C:membrane"/>
    <property type="evidence" value="ECO:0007669"/>
    <property type="project" value="InterPro"/>
</dbReference>
<dbReference type="InterPro" id="IPR051846">
    <property type="entry name" value="SH2_domain_adapters"/>
</dbReference>
<dbReference type="OrthoDB" id="2366303at2"/>
<keyword evidence="4" id="KW-1185">Reference proteome</keyword>
<evidence type="ECO:0000313" key="4">
    <source>
        <dbReference type="Proteomes" id="UP000019248"/>
    </source>
</evidence>
<dbReference type="InterPro" id="IPR027994">
    <property type="entry name" value="WxL_dom"/>
</dbReference>
<dbReference type="PATRIC" id="fig|1265816.5.peg.3290"/>
<evidence type="ECO:0000259" key="2">
    <source>
        <dbReference type="PROSITE" id="PS50268"/>
    </source>
</evidence>
<keyword evidence="1" id="KW-0727">SH2 domain</keyword>